<reference evidence="2 4" key="1">
    <citation type="journal article" date="2014" name="BMC Genomics">
        <title>Genome sequence of Anopheles sinensis provides insight into genetics basis of mosquito competence for malaria parasites.</title>
        <authorList>
            <person name="Zhou D."/>
            <person name="Zhang D."/>
            <person name="Ding G."/>
            <person name="Shi L."/>
            <person name="Hou Q."/>
            <person name="Ye Y."/>
            <person name="Xu Y."/>
            <person name="Zhou H."/>
            <person name="Xiong C."/>
            <person name="Li S."/>
            <person name="Yu J."/>
            <person name="Hong S."/>
            <person name="Yu X."/>
            <person name="Zou P."/>
            <person name="Chen C."/>
            <person name="Chang X."/>
            <person name="Wang W."/>
            <person name="Lv Y."/>
            <person name="Sun Y."/>
            <person name="Ma L."/>
            <person name="Shen B."/>
            <person name="Zhu C."/>
        </authorList>
    </citation>
    <scope>NUCLEOTIDE SEQUENCE [LARGE SCALE GENOMIC DNA]</scope>
</reference>
<reference evidence="3" key="2">
    <citation type="submission" date="2020-05" db="UniProtKB">
        <authorList>
            <consortium name="EnsemblMetazoa"/>
        </authorList>
    </citation>
    <scope>IDENTIFICATION</scope>
</reference>
<keyword evidence="4" id="KW-1185">Reference proteome</keyword>
<organism evidence="2">
    <name type="scientific">Anopheles sinensis</name>
    <name type="common">Mosquito</name>
    <dbReference type="NCBI Taxonomy" id="74873"/>
    <lineage>
        <taxon>Eukaryota</taxon>
        <taxon>Metazoa</taxon>
        <taxon>Ecdysozoa</taxon>
        <taxon>Arthropoda</taxon>
        <taxon>Hexapoda</taxon>
        <taxon>Insecta</taxon>
        <taxon>Pterygota</taxon>
        <taxon>Neoptera</taxon>
        <taxon>Endopterygota</taxon>
        <taxon>Diptera</taxon>
        <taxon>Nematocera</taxon>
        <taxon>Culicoidea</taxon>
        <taxon>Culicidae</taxon>
        <taxon>Anophelinae</taxon>
        <taxon>Anopheles</taxon>
    </lineage>
</organism>
<evidence type="ECO:0000313" key="4">
    <source>
        <dbReference type="Proteomes" id="UP000030765"/>
    </source>
</evidence>
<protein>
    <submittedName>
        <fullName evidence="2 3">Uncharacterized protein</fullName>
    </submittedName>
</protein>
<dbReference type="EnsemblMetazoa" id="ASIC009752-RA">
    <property type="protein sequence ID" value="ASIC009752-PA"/>
    <property type="gene ID" value="ASIC009752"/>
</dbReference>
<dbReference type="VEuPathDB" id="VectorBase:ASIC009752"/>
<feature type="region of interest" description="Disordered" evidence="1">
    <location>
        <begin position="125"/>
        <end position="144"/>
    </location>
</feature>
<dbReference type="EMBL" id="KE525161">
    <property type="protein sequence ID" value="KFB42093.1"/>
    <property type="molecule type" value="Genomic_DNA"/>
</dbReference>
<dbReference type="EMBL" id="ATLV01017301">
    <property type="status" value="NOT_ANNOTATED_CDS"/>
    <property type="molecule type" value="Genomic_DNA"/>
</dbReference>
<feature type="region of interest" description="Disordered" evidence="1">
    <location>
        <begin position="1"/>
        <end position="35"/>
    </location>
</feature>
<name>A0A084VVU9_ANOSI</name>
<accession>A0A084VVU9</accession>
<evidence type="ECO:0000313" key="2">
    <source>
        <dbReference type="EMBL" id="KFB42093.1"/>
    </source>
</evidence>
<evidence type="ECO:0000256" key="1">
    <source>
        <dbReference type="SAM" id="MobiDB-lite"/>
    </source>
</evidence>
<dbReference type="Proteomes" id="UP000030765">
    <property type="component" value="Unassembled WGS sequence"/>
</dbReference>
<proteinExistence type="predicted"/>
<gene>
    <name evidence="2" type="ORF">ZHAS_00009752</name>
</gene>
<dbReference type="AlphaFoldDB" id="A0A084VVU9"/>
<evidence type="ECO:0000313" key="3">
    <source>
        <dbReference type="EnsemblMetazoa" id="ASIC009752-PA"/>
    </source>
</evidence>
<sequence length="144" mass="15856">MLHRQRVSRSSPRTAGRPAARNRFSASPTEQDTDVCDFRQDGWSGRWSSCRELPLPEDEIPEKTIHKHTFLQHTVQTLAQGIDGATARFADFVSLFAALLGEEKVIPSSPNVLKNGRQHPVPATLKLTIGNGSRGGQELQGAKE</sequence>